<sequence>MNSSEQLRAILEKHMPPAAVSYSLSLWENVPFSFKVQRPRASKLGDFRYRKDRKIQTITINSDLNPFQFLLTYIHEVAHLYTFENHGFAPAPHGIEWKRKFQSLMAPMLSDAVFPKDILIPLRHHMANPSASSARDLFLMKEMSKYDRPASGKVEEIFLSDLSTGRQFLLSGRKFQKGETRRTRVLCEEVDSGRKYLVSRLAKVEPL</sequence>
<proteinExistence type="predicted"/>
<keyword evidence="2" id="KW-1185">Reference proteome</keyword>
<dbReference type="EMBL" id="JAFKCW010000003">
    <property type="protein sequence ID" value="MBN7801911.1"/>
    <property type="molecule type" value="Genomic_DNA"/>
</dbReference>
<evidence type="ECO:0000313" key="2">
    <source>
        <dbReference type="Proteomes" id="UP000664698"/>
    </source>
</evidence>
<dbReference type="Proteomes" id="UP000664698">
    <property type="component" value="Unassembled WGS sequence"/>
</dbReference>
<protein>
    <submittedName>
        <fullName evidence="1">Transcription elongation protein SprT</fullName>
    </submittedName>
</protein>
<reference evidence="1 2" key="1">
    <citation type="submission" date="2021-03" db="EMBL/GenBank/DDBJ databases">
        <title>novel species isolated from a fishpond in China.</title>
        <authorList>
            <person name="Lu H."/>
            <person name="Cai Z."/>
        </authorList>
    </citation>
    <scope>NUCLEOTIDE SEQUENCE [LARGE SCALE GENOMIC DNA]</scope>
    <source>
        <strain evidence="1 2">JCM 31546</strain>
    </source>
</reference>
<comment type="caution">
    <text evidence="1">The sequence shown here is derived from an EMBL/GenBank/DDBJ whole genome shotgun (WGS) entry which is preliminary data.</text>
</comment>
<dbReference type="RefSeq" id="WP_206569921.1">
    <property type="nucleotide sequence ID" value="NZ_JAFKCW010000003.1"/>
</dbReference>
<evidence type="ECO:0000313" key="1">
    <source>
        <dbReference type="EMBL" id="MBN7801911.1"/>
    </source>
</evidence>
<organism evidence="1 2">
    <name type="scientific">Algoriphagus aestuariicola</name>
    <dbReference type="NCBI Taxonomy" id="1852016"/>
    <lineage>
        <taxon>Bacteria</taxon>
        <taxon>Pseudomonadati</taxon>
        <taxon>Bacteroidota</taxon>
        <taxon>Cytophagia</taxon>
        <taxon>Cytophagales</taxon>
        <taxon>Cyclobacteriaceae</taxon>
        <taxon>Algoriphagus</taxon>
    </lineage>
</organism>
<gene>
    <name evidence="1" type="ORF">J0A67_13645</name>
</gene>
<accession>A0ABS3BRQ8</accession>
<name>A0ABS3BRQ8_9BACT</name>